<evidence type="ECO:0000256" key="1">
    <source>
        <dbReference type="ARBA" id="ARBA00022679"/>
    </source>
</evidence>
<evidence type="ECO:0000313" key="3">
    <source>
        <dbReference type="Proteomes" id="UP000002420"/>
    </source>
</evidence>
<proteinExistence type="predicted"/>
<reference evidence="2 3" key="1">
    <citation type="submission" date="2008-05" db="EMBL/GenBank/DDBJ databases">
        <title>Complete sequence of chromosome of Geobacter lovleyi SZ.</title>
        <authorList>
            <consortium name="US DOE Joint Genome Institute"/>
            <person name="Lucas S."/>
            <person name="Copeland A."/>
            <person name="Lapidus A."/>
            <person name="Glavina del Rio T."/>
            <person name="Dalin E."/>
            <person name="Tice H."/>
            <person name="Bruce D."/>
            <person name="Goodwin L."/>
            <person name="Pitluck S."/>
            <person name="Chertkov O."/>
            <person name="Meincke L."/>
            <person name="Brettin T."/>
            <person name="Detter J.C."/>
            <person name="Han C."/>
            <person name="Tapia R."/>
            <person name="Kuske C.R."/>
            <person name="Schmutz J."/>
            <person name="Larimer F."/>
            <person name="Land M."/>
            <person name="Hauser L."/>
            <person name="Kyrpides N."/>
            <person name="Mikhailova N."/>
            <person name="Sung Y."/>
            <person name="Fletcher K.E."/>
            <person name="Ritalahti K.M."/>
            <person name="Loeffler F.E."/>
            <person name="Richardson P."/>
        </authorList>
    </citation>
    <scope>NUCLEOTIDE SEQUENCE [LARGE SCALE GENOMIC DNA]</scope>
    <source>
        <strain evidence="3">ATCC BAA-1151 / DSM 17278 / SZ</strain>
    </source>
</reference>
<keyword evidence="3" id="KW-1185">Reference proteome</keyword>
<dbReference type="AlphaFoldDB" id="B3E3C6"/>
<dbReference type="GO" id="GO:0032259">
    <property type="term" value="P:methylation"/>
    <property type="evidence" value="ECO:0007669"/>
    <property type="project" value="UniProtKB-KW"/>
</dbReference>
<keyword evidence="2" id="KW-0489">Methyltransferase</keyword>
<dbReference type="Pfam" id="PF13489">
    <property type="entry name" value="Methyltransf_23"/>
    <property type="match status" value="1"/>
</dbReference>
<dbReference type="InterPro" id="IPR029063">
    <property type="entry name" value="SAM-dependent_MTases_sf"/>
</dbReference>
<name>B3E3C6_TRIL1</name>
<dbReference type="STRING" id="398767.Glov_2029"/>
<dbReference type="HOGENOM" id="CLU_037990_1_2_7"/>
<keyword evidence="1 2" id="KW-0808">Transferase</keyword>
<dbReference type="eggNOG" id="COG2226">
    <property type="taxonomic scope" value="Bacteria"/>
</dbReference>
<protein>
    <submittedName>
        <fullName evidence="2">Methyltransferase type 12</fullName>
    </submittedName>
</protein>
<dbReference type="Gene3D" id="3.40.50.150">
    <property type="entry name" value="Vaccinia Virus protein VP39"/>
    <property type="match status" value="1"/>
</dbReference>
<dbReference type="PANTHER" id="PTHR43861:SF3">
    <property type="entry name" value="PUTATIVE (AFU_ORTHOLOGUE AFUA_2G14390)-RELATED"/>
    <property type="match status" value="1"/>
</dbReference>
<gene>
    <name evidence="2" type="ordered locus">Glov_2029</name>
</gene>
<dbReference type="SUPFAM" id="SSF53335">
    <property type="entry name" value="S-adenosyl-L-methionine-dependent methyltransferases"/>
    <property type="match status" value="1"/>
</dbReference>
<evidence type="ECO:0000313" key="2">
    <source>
        <dbReference type="EMBL" id="ACD95745.1"/>
    </source>
</evidence>
<dbReference type="Proteomes" id="UP000002420">
    <property type="component" value="Chromosome"/>
</dbReference>
<organism evidence="2 3">
    <name type="scientific">Trichlorobacter lovleyi (strain ATCC BAA-1151 / DSM 17278 / SZ)</name>
    <name type="common">Geobacter lovleyi</name>
    <dbReference type="NCBI Taxonomy" id="398767"/>
    <lineage>
        <taxon>Bacteria</taxon>
        <taxon>Pseudomonadati</taxon>
        <taxon>Thermodesulfobacteriota</taxon>
        <taxon>Desulfuromonadia</taxon>
        <taxon>Geobacterales</taxon>
        <taxon>Geobacteraceae</taxon>
        <taxon>Trichlorobacter</taxon>
    </lineage>
</organism>
<accession>B3E3C6</accession>
<dbReference type="GO" id="GO:0008168">
    <property type="term" value="F:methyltransferase activity"/>
    <property type="evidence" value="ECO:0007669"/>
    <property type="project" value="UniProtKB-KW"/>
</dbReference>
<dbReference type="KEGG" id="glo:Glov_2029"/>
<sequence>MDMSRQLRDFNAVAARWDQEPRRVQLASAVSEAIIRNAGPSQAMRVLDFGAGTGLVTLALAPLVQQMVAADSSQGMLEQLTAKLADAGITNVLPFLLDHAGPVSLPGPFDLIVSSMTMHHIADPGTLFGLFHAAMRSGGQLCIADLESEDGSFHDDPTGIYHNGFSVAEMEDYFTKTGFVNVRTIQVTSVKKGREGTAREYPVNLTLGTAQFSWD</sequence>
<dbReference type="CDD" id="cd02440">
    <property type="entry name" value="AdoMet_MTases"/>
    <property type="match status" value="1"/>
</dbReference>
<dbReference type="EMBL" id="CP001089">
    <property type="protein sequence ID" value="ACD95745.1"/>
    <property type="molecule type" value="Genomic_DNA"/>
</dbReference>
<dbReference type="PANTHER" id="PTHR43861">
    <property type="entry name" value="TRANS-ACONITATE 2-METHYLTRANSFERASE-RELATED"/>
    <property type="match status" value="1"/>
</dbReference>